<protein>
    <submittedName>
        <fullName evidence="2">Short-chain dehydrogenase</fullName>
    </submittedName>
</protein>
<keyword evidence="3" id="KW-1185">Reference proteome</keyword>
<dbReference type="Proteomes" id="UP000228930">
    <property type="component" value="Unassembled WGS sequence"/>
</dbReference>
<accession>A0A2M6UBM6</accession>
<sequence length="250" mass="25896">MDIRFDGKVVIVTGGAQGIGQAIGAAFRDSGARVHLVDRDPGIIEVGRDLKMAAHVVDLSKREASAELVRSVVAEEGRLDVLALAAGGIAGLAGLSLEGITDENWDRIMGANVKSALWLSQAAAPVMTKAKWGRIIVISSGAGLRPSLTGLHGYTSSKHAVIGLMKQLSVGLAGGGVTVNSVAPGFILSSPDARNQWEGWTPERRSQVLAQINTGRLGTPEDIASATLFLASAQASWITGQVISVDGGRA</sequence>
<dbReference type="RefSeq" id="WP_100177129.1">
    <property type="nucleotide sequence ID" value="NZ_LFJC01000003.1"/>
</dbReference>
<dbReference type="Gene3D" id="3.40.50.720">
    <property type="entry name" value="NAD(P)-binding Rossmann-like Domain"/>
    <property type="match status" value="1"/>
</dbReference>
<name>A0A2M6UBM6_9BRAD</name>
<dbReference type="CDD" id="cd05233">
    <property type="entry name" value="SDR_c"/>
    <property type="match status" value="1"/>
</dbReference>
<dbReference type="SUPFAM" id="SSF51735">
    <property type="entry name" value="NAD(P)-binding Rossmann-fold domains"/>
    <property type="match status" value="1"/>
</dbReference>
<dbReference type="InterPro" id="IPR002347">
    <property type="entry name" value="SDR_fam"/>
</dbReference>
<dbReference type="PANTHER" id="PTHR42760">
    <property type="entry name" value="SHORT-CHAIN DEHYDROGENASES/REDUCTASES FAMILY MEMBER"/>
    <property type="match status" value="1"/>
</dbReference>
<gene>
    <name evidence="2" type="ORF">TSA1_15015</name>
</gene>
<dbReference type="AlphaFoldDB" id="A0A2M6UBM6"/>
<evidence type="ECO:0000256" key="1">
    <source>
        <dbReference type="ARBA" id="ARBA00006484"/>
    </source>
</evidence>
<dbReference type="PRINTS" id="PR00081">
    <property type="entry name" value="GDHRDH"/>
</dbReference>
<organism evidence="2 3">
    <name type="scientific">Bradyrhizobium nitroreducens</name>
    <dbReference type="NCBI Taxonomy" id="709803"/>
    <lineage>
        <taxon>Bacteria</taxon>
        <taxon>Pseudomonadati</taxon>
        <taxon>Pseudomonadota</taxon>
        <taxon>Alphaproteobacteria</taxon>
        <taxon>Hyphomicrobiales</taxon>
        <taxon>Nitrobacteraceae</taxon>
        <taxon>Bradyrhizobium</taxon>
    </lineage>
</organism>
<reference evidence="2 3" key="1">
    <citation type="submission" date="2015-06" db="EMBL/GenBank/DDBJ databases">
        <title>Comparative genome analysis of nirS-carrying Bradyrhizobium sp. strains.</title>
        <authorList>
            <person name="Ishii S."/>
            <person name="Jang J."/>
            <person name="Nishizawa T."/>
            <person name="Senoo K."/>
        </authorList>
    </citation>
    <scope>NUCLEOTIDE SEQUENCE [LARGE SCALE GENOMIC DNA]</scope>
    <source>
        <strain evidence="2 3">TSA1</strain>
    </source>
</reference>
<dbReference type="EMBL" id="LFJC01000003">
    <property type="protein sequence ID" value="PIT01938.1"/>
    <property type="molecule type" value="Genomic_DNA"/>
</dbReference>
<dbReference type="GO" id="GO:0016616">
    <property type="term" value="F:oxidoreductase activity, acting on the CH-OH group of donors, NAD or NADP as acceptor"/>
    <property type="evidence" value="ECO:0007669"/>
    <property type="project" value="TreeGrafter"/>
</dbReference>
<evidence type="ECO:0000313" key="3">
    <source>
        <dbReference type="Proteomes" id="UP000228930"/>
    </source>
</evidence>
<dbReference type="Pfam" id="PF13561">
    <property type="entry name" value="adh_short_C2"/>
    <property type="match status" value="1"/>
</dbReference>
<evidence type="ECO:0000313" key="2">
    <source>
        <dbReference type="EMBL" id="PIT01938.1"/>
    </source>
</evidence>
<dbReference type="InterPro" id="IPR036291">
    <property type="entry name" value="NAD(P)-bd_dom_sf"/>
</dbReference>
<dbReference type="FunFam" id="3.40.50.720:FF:000084">
    <property type="entry name" value="Short-chain dehydrogenase reductase"/>
    <property type="match status" value="1"/>
</dbReference>
<proteinExistence type="inferred from homology"/>
<comment type="caution">
    <text evidence="2">The sequence shown here is derived from an EMBL/GenBank/DDBJ whole genome shotgun (WGS) entry which is preliminary data.</text>
</comment>
<comment type="similarity">
    <text evidence="1">Belongs to the short-chain dehydrogenases/reductases (SDR) family.</text>
</comment>